<evidence type="ECO:0000259" key="15">
    <source>
        <dbReference type="Pfam" id="PF17837"/>
    </source>
</evidence>
<evidence type="ECO:0000256" key="6">
    <source>
        <dbReference type="ARBA" id="ARBA00022679"/>
    </source>
</evidence>
<evidence type="ECO:0000256" key="10">
    <source>
        <dbReference type="ARBA" id="ARBA00049176"/>
    </source>
</evidence>
<evidence type="ECO:0000256" key="7">
    <source>
        <dbReference type="ARBA" id="ARBA00023191"/>
    </source>
</evidence>
<evidence type="ECO:0000256" key="5">
    <source>
        <dbReference type="ARBA" id="ARBA00019087"/>
    </source>
</evidence>
<dbReference type="InterPro" id="IPR003542">
    <property type="entry name" value="Enbac_synth_compD-like"/>
</dbReference>
<dbReference type="InterPro" id="IPR041354">
    <property type="entry name" value="4PPT_N"/>
</dbReference>
<dbReference type="GO" id="GO:0009239">
    <property type="term" value="P:enterobactin biosynthetic process"/>
    <property type="evidence" value="ECO:0007669"/>
    <property type="project" value="UniProtKB-UniPathway"/>
</dbReference>
<keyword evidence="7" id="KW-0259">Enterobactin biosynthesis</keyword>
<feature type="binding site" evidence="12">
    <location>
        <position position="172"/>
    </location>
    <ligand>
        <name>CoA</name>
        <dbReference type="ChEBI" id="CHEBI:57287"/>
    </ligand>
</feature>
<feature type="binding site" evidence="12">
    <location>
        <position position="126"/>
    </location>
    <ligand>
        <name>CoA</name>
        <dbReference type="ChEBI" id="CHEBI:57287"/>
    </ligand>
</feature>
<comment type="function">
    <text evidence="1">Involved in the biosynthesis of the siderophore enterobactin (enterochelin), which is a macrocyclic trimeric lactone of N-(2,3-dihydroxybenzoyl)-serine. The serine trilactone serves as a scaffolding for the three catechol functionalities that provide hexadentate coordination for the tightly ligated iron(2+) atoms. Plays an essential role in the assembly of the enterobactin by catalyzing the transfer of the 4'-phosphopantetheine (Ppant) moiety from coenzyme A to the apo-domains of both EntB (ArCP domain) and EntF (PCP domain) to yield their holo-forms which make them competent for the activation of 2,3-dihydroxybenzoate (DHB) and L-serine, respectively.</text>
</comment>
<comment type="similarity">
    <text evidence="3">Belongs to the P-Pant transferase superfamily. EntD family.</text>
</comment>
<feature type="binding site" evidence="12">
    <location>
        <begin position="104"/>
        <end position="105"/>
    </location>
    <ligand>
        <name>CoA</name>
        <dbReference type="ChEBI" id="CHEBI:57287"/>
    </ligand>
</feature>
<evidence type="ECO:0000256" key="11">
    <source>
        <dbReference type="ARBA" id="ARBA00049191"/>
    </source>
</evidence>
<dbReference type="GO" id="GO:0008897">
    <property type="term" value="F:holo-[acyl-carrier-protein] synthase activity"/>
    <property type="evidence" value="ECO:0007669"/>
    <property type="project" value="InterPro"/>
</dbReference>
<comment type="catalytic activity">
    <reaction evidence="11">
        <text>apo-[peptidyl-carrier protein] + CoA = holo-[peptidyl-carrier protein] + adenosine 3',5'-bisphosphate + H(+)</text>
        <dbReference type="Rhea" id="RHEA:46228"/>
        <dbReference type="Rhea" id="RHEA-COMP:11479"/>
        <dbReference type="Rhea" id="RHEA-COMP:11480"/>
        <dbReference type="ChEBI" id="CHEBI:15378"/>
        <dbReference type="ChEBI" id="CHEBI:29999"/>
        <dbReference type="ChEBI" id="CHEBI:57287"/>
        <dbReference type="ChEBI" id="CHEBI:58343"/>
        <dbReference type="ChEBI" id="CHEBI:64479"/>
    </reaction>
</comment>
<dbReference type="Pfam" id="PF17837">
    <property type="entry name" value="4PPT_N"/>
    <property type="match status" value="1"/>
</dbReference>
<dbReference type="RefSeq" id="WP_143487396.1">
    <property type="nucleotide sequence ID" value="NZ_VJOY01000003.1"/>
</dbReference>
<evidence type="ECO:0000256" key="1">
    <source>
        <dbReference type="ARBA" id="ARBA00003937"/>
    </source>
</evidence>
<comment type="subunit">
    <text evidence="4">EntB, EntD, EntE, and EntF form a multienzyme complex called enterobactin synthase.</text>
</comment>
<dbReference type="PANTHER" id="PTHR38096">
    <property type="entry name" value="ENTEROBACTIN SYNTHASE COMPONENT D"/>
    <property type="match status" value="1"/>
</dbReference>
<dbReference type="Gene3D" id="3.90.470.20">
    <property type="entry name" value="4'-phosphopantetheinyl transferase domain"/>
    <property type="match status" value="1"/>
</dbReference>
<dbReference type="InterPro" id="IPR037143">
    <property type="entry name" value="4-PPantetheinyl_Trfase_dom_sf"/>
</dbReference>
<dbReference type="InterPro" id="IPR008278">
    <property type="entry name" value="4-PPantetheinyl_Trfase_dom"/>
</dbReference>
<dbReference type="UniPathway" id="UPA00017"/>
<comment type="catalytic activity">
    <reaction evidence="10">
        <text>apo-[aryl-carrier protein] + CoA = holo-[aryl-carrier protein] + adenosine 3',5'-bisphosphate + H(+)</text>
        <dbReference type="Rhea" id="RHEA:48404"/>
        <dbReference type="Rhea" id="RHEA-COMP:15903"/>
        <dbReference type="Rhea" id="RHEA-COMP:17557"/>
        <dbReference type="ChEBI" id="CHEBI:15378"/>
        <dbReference type="ChEBI" id="CHEBI:29999"/>
        <dbReference type="ChEBI" id="CHEBI:57287"/>
        <dbReference type="ChEBI" id="CHEBI:58343"/>
        <dbReference type="ChEBI" id="CHEBI:64479"/>
    </reaction>
</comment>
<proteinExistence type="inferred from homology"/>
<dbReference type="EMBL" id="VJOY01000003">
    <property type="protein sequence ID" value="TRX76004.1"/>
    <property type="molecule type" value="Genomic_DNA"/>
</dbReference>
<dbReference type="SUPFAM" id="SSF56214">
    <property type="entry name" value="4'-phosphopantetheinyl transferase"/>
    <property type="match status" value="1"/>
</dbReference>
<accession>A0A553H2M7</accession>
<evidence type="ECO:0000256" key="8">
    <source>
        <dbReference type="ARBA" id="ARBA00029894"/>
    </source>
</evidence>
<feature type="domain" description="4'-phosphopantetheinyl transferase" evidence="14">
    <location>
        <begin position="122"/>
        <end position="219"/>
    </location>
</feature>
<keyword evidence="17" id="KW-1185">Reference proteome</keyword>
<keyword evidence="6 16" id="KW-0808">Transferase</keyword>
<evidence type="ECO:0000259" key="14">
    <source>
        <dbReference type="Pfam" id="PF01648"/>
    </source>
</evidence>
<name>A0A553H2M7_9PSED</name>
<evidence type="ECO:0000313" key="16">
    <source>
        <dbReference type="EMBL" id="TRX76004.1"/>
    </source>
</evidence>
<dbReference type="PANTHER" id="PTHR38096:SF1">
    <property type="entry name" value="ENTEROBACTIN SYNTHASE COMPONENT D"/>
    <property type="match status" value="1"/>
</dbReference>
<dbReference type="AlphaFoldDB" id="A0A553H2M7"/>
<keyword evidence="13" id="KW-0479">Metal-binding</keyword>
<evidence type="ECO:0000256" key="13">
    <source>
        <dbReference type="PIRSR" id="PIRSR603542-2"/>
    </source>
</evidence>
<keyword evidence="13" id="KW-0460">Magnesium</keyword>
<feature type="domain" description="4'-phosphopantetheinyl transferase N-terminal" evidence="15">
    <location>
        <begin position="52"/>
        <end position="114"/>
    </location>
</feature>
<dbReference type="PRINTS" id="PR01399">
    <property type="entry name" value="ENTSNTHTASED"/>
</dbReference>
<comment type="caution">
    <text evidence="16">The sequence shown here is derived from an EMBL/GenBank/DDBJ whole genome shotgun (WGS) entry which is preliminary data.</text>
</comment>
<gene>
    <name evidence="16" type="ORF">FM069_06115</name>
</gene>
<feature type="binding site" evidence="12">
    <location>
        <position position="60"/>
    </location>
    <ligand>
        <name>CoA</name>
        <dbReference type="ChEBI" id="CHEBI:57287"/>
    </ligand>
</feature>
<feature type="binding site" evidence="13">
    <location>
        <position position="128"/>
    </location>
    <ligand>
        <name>Mg(2+)</name>
        <dbReference type="ChEBI" id="CHEBI:18420"/>
    </ligand>
</feature>
<feature type="binding site" evidence="12">
    <location>
        <position position="176"/>
    </location>
    <ligand>
        <name>CoA</name>
        <dbReference type="ChEBI" id="CHEBI:57287"/>
    </ligand>
</feature>
<comment type="pathway">
    <text evidence="2">Siderophore biosynthesis; enterobactin biosynthesis.</text>
</comment>
<reference evidence="16 17" key="1">
    <citation type="submission" date="2019-07" db="EMBL/GenBank/DDBJ databases">
        <title>Pseudomonas mangiferae sp. nov., isolated from bark of mango tree in Thailand.</title>
        <authorList>
            <person name="Srisuk N."/>
            <person name="Anurat P."/>
        </authorList>
    </citation>
    <scope>NUCLEOTIDE SEQUENCE [LARGE SCALE GENOMIC DNA]</scope>
    <source>
        <strain evidence="16 17">DMKU_BBB3-04</strain>
    </source>
</reference>
<evidence type="ECO:0000256" key="4">
    <source>
        <dbReference type="ARBA" id="ARBA00011503"/>
    </source>
</evidence>
<dbReference type="GO" id="GO:0005886">
    <property type="term" value="C:plasma membrane"/>
    <property type="evidence" value="ECO:0007669"/>
    <property type="project" value="TreeGrafter"/>
</dbReference>
<feature type="binding site" evidence="13">
    <location>
        <position position="126"/>
    </location>
    <ligand>
        <name>Mg(2+)</name>
        <dbReference type="ChEBI" id="CHEBI:18420"/>
    </ligand>
</feature>
<evidence type="ECO:0000256" key="3">
    <source>
        <dbReference type="ARBA" id="ARBA00008342"/>
    </source>
</evidence>
<dbReference type="OrthoDB" id="8210607at2"/>
<dbReference type="GO" id="GO:0009366">
    <property type="term" value="C:enterobactin synthetase complex"/>
    <property type="evidence" value="ECO:0007669"/>
    <property type="project" value="InterPro"/>
</dbReference>
<evidence type="ECO:0000256" key="12">
    <source>
        <dbReference type="PIRSR" id="PIRSR603542-1"/>
    </source>
</evidence>
<dbReference type="Proteomes" id="UP000315235">
    <property type="component" value="Unassembled WGS sequence"/>
</dbReference>
<evidence type="ECO:0000313" key="17">
    <source>
        <dbReference type="Proteomes" id="UP000315235"/>
    </source>
</evidence>
<protein>
    <recommendedName>
        <fullName evidence="5">Enterobactin synthase component D</fullName>
    </recommendedName>
    <alternativeName>
        <fullName evidence="8">4'-phosphopantetheinyl transferase EntD</fullName>
    </alternativeName>
    <alternativeName>
        <fullName evidence="9">Enterochelin synthase D</fullName>
    </alternativeName>
</protein>
<evidence type="ECO:0000256" key="2">
    <source>
        <dbReference type="ARBA" id="ARBA00004993"/>
    </source>
</evidence>
<feature type="binding site" evidence="12">
    <location>
        <position position="68"/>
    </location>
    <ligand>
        <name>CoA</name>
        <dbReference type="ChEBI" id="CHEBI:57287"/>
    </ligand>
</feature>
<dbReference type="Pfam" id="PF01648">
    <property type="entry name" value="ACPS"/>
    <property type="match status" value="1"/>
</dbReference>
<evidence type="ECO:0000256" key="9">
    <source>
        <dbReference type="ARBA" id="ARBA00031996"/>
    </source>
</evidence>
<comment type="cofactor">
    <cofactor evidence="13">
        <name>Mg(2+)</name>
        <dbReference type="ChEBI" id="CHEBI:18420"/>
    </cofactor>
</comment>
<dbReference type="GO" id="GO:0000287">
    <property type="term" value="F:magnesium ion binding"/>
    <property type="evidence" value="ECO:0007669"/>
    <property type="project" value="InterPro"/>
</dbReference>
<organism evidence="16 17">
    <name type="scientific">Pseudomonas mangiferae</name>
    <dbReference type="NCBI Taxonomy" id="2593654"/>
    <lineage>
        <taxon>Bacteria</taxon>
        <taxon>Pseudomonadati</taxon>
        <taxon>Pseudomonadota</taxon>
        <taxon>Gammaproteobacteria</taxon>
        <taxon>Pseudomonadales</taxon>
        <taxon>Pseudomonadaceae</taxon>
        <taxon>Pseudomonas</taxon>
    </lineage>
</organism>
<sequence>MTRTHPACCGPFDFAWPLPAPLPGVRWVACRFDPARLDPAAFRQSDVPMPASIERSVPKRQAEYLAGRLCAREALLPLLGRPAIPTIGNDRAPVWPHGVCGSITHGSGLAAAVVGPSRAWRSLGLDVEEDLPDDRAERLAGEILVPAELERLAGLPAAERARQVTLTFSLKESLFKALYPLVRQRFYFEAAEVVACAGGRARLRLLADLDGEWRAGCELDGLYAAHGAHLLSVVAVAARG</sequence>